<dbReference type="EMBL" id="AP018203">
    <property type="protein sequence ID" value="BAY55625.1"/>
    <property type="molecule type" value="Genomic_DNA"/>
</dbReference>
<dbReference type="Proteomes" id="UP000217895">
    <property type="component" value="Chromosome"/>
</dbReference>
<gene>
    <name evidence="2" type="ORF">NIES2135_24490</name>
</gene>
<dbReference type="AlphaFoldDB" id="A0A1Z4JFS4"/>
<protein>
    <submittedName>
        <fullName evidence="2">Uncharacterized protein</fullName>
    </submittedName>
</protein>
<name>A0A1Z4JFS4_LEPBY</name>
<evidence type="ECO:0000313" key="3">
    <source>
        <dbReference type="Proteomes" id="UP000217895"/>
    </source>
</evidence>
<dbReference type="SUPFAM" id="SSF54518">
    <property type="entry name" value="Tubby C-terminal domain-like"/>
    <property type="match status" value="1"/>
</dbReference>
<dbReference type="Pfam" id="PF04525">
    <property type="entry name" value="LOR"/>
    <property type="match status" value="1"/>
</dbReference>
<dbReference type="InterPro" id="IPR025659">
    <property type="entry name" value="Tubby-like_C"/>
</dbReference>
<proteinExistence type="inferred from homology"/>
<evidence type="ECO:0000313" key="2">
    <source>
        <dbReference type="EMBL" id="BAY55625.1"/>
    </source>
</evidence>
<organism evidence="2 3">
    <name type="scientific">Leptolyngbya boryana NIES-2135</name>
    <dbReference type="NCBI Taxonomy" id="1973484"/>
    <lineage>
        <taxon>Bacteria</taxon>
        <taxon>Bacillati</taxon>
        <taxon>Cyanobacteriota</taxon>
        <taxon>Cyanophyceae</taxon>
        <taxon>Leptolyngbyales</taxon>
        <taxon>Leptolyngbyaceae</taxon>
        <taxon>Leptolyngbya group</taxon>
        <taxon>Leptolyngbya</taxon>
    </lineage>
</organism>
<dbReference type="Gene3D" id="2.40.160.200">
    <property type="entry name" value="LURP1-related"/>
    <property type="match status" value="1"/>
</dbReference>
<evidence type="ECO:0000256" key="1">
    <source>
        <dbReference type="ARBA" id="ARBA00005437"/>
    </source>
</evidence>
<dbReference type="InterPro" id="IPR038595">
    <property type="entry name" value="LOR_sf"/>
</dbReference>
<accession>A0A1Z4JFS4</accession>
<dbReference type="InterPro" id="IPR007612">
    <property type="entry name" value="LOR"/>
</dbReference>
<sequence>MQYPLELTFKFWSLTPQMTIADAQGNPYFYVRQQLFRLKEVINVFADTQRSQELFTIKADRIIDFSARYNFSDPSGMVVGAVKRRGLRSIWKAHFDVFDGDQIVFTIEEENPWIKVIDSLLSELPFGNFFTGYLFNPTYLVNRPGAGTVMKLSKRPTFWSRKFIIHQVDQISDREQAQILLSLMMMILLERNRG</sequence>
<keyword evidence="3" id="KW-1185">Reference proteome</keyword>
<reference evidence="2 3" key="1">
    <citation type="submission" date="2017-06" db="EMBL/GenBank/DDBJ databases">
        <title>Genome sequencing of cyanobaciteial culture collection at National Institute for Environmental Studies (NIES).</title>
        <authorList>
            <person name="Hirose Y."/>
            <person name="Shimura Y."/>
            <person name="Fujisawa T."/>
            <person name="Nakamura Y."/>
            <person name="Kawachi M."/>
        </authorList>
    </citation>
    <scope>NUCLEOTIDE SEQUENCE [LARGE SCALE GENOMIC DNA]</scope>
    <source>
        <strain evidence="2 3">NIES-2135</strain>
    </source>
</reference>
<comment type="similarity">
    <text evidence="1">Belongs to the LOR family.</text>
</comment>